<comment type="similarity">
    <text evidence="4 11">Belongs to the protoporphyrinogen/coproporphyrinogen oxidase family. Coproporphyrinogen III oxidase subfamily.</text>
</comment>
<dbReference type="InterPro" id="IPR002937">
    <property type="entry name" value="Amino_oxidase"/>
</dbReference>
<evidence type="ECO:0000256" key="9">
    <source>
        <dbReference type="ARBA" id="ARBA00023002"/>
    </source>
</evidence>
<comment type="caution">
    <text evidence="13">The sequence shown here is derived from an EMBL/GenBank/DDBJ whole genome shotgun (WGS) entry which is preliminary data.</text>
</comment>
<comment type="function">
    <text evidence="11">Involved in coproporphyrin-dependent heme b biosynthesis. Catalyzes the oxidation of coproporphyrinogen III to coproporphyrin III.</text>
</comment>
<evidence type="ECO:0000256" key="1">
    <source>
        <dbReference type="ARBA" id="ARBA00001755"/>
    </source>
</evidence>
<dbReference type="Gene3D" id="3.50.50.60">
    <property type="entry name" value="FAD/NAD(P)-binding domain"/>
    <property type="match status" value="1"/>
</dbReference>
<sequence length="474" mass="52531">MSSPSKKIVIVGGGITGLSAAYYLKKNCKETSVDITIIEKSNDIGGKINTLHRDGFIIERGPESFLSRKQPVVTLTKELDLEEELVGTNPEAKANYILHKGKMHQMPLGFVLGIPTKLSPFLKTGLISPLGKIRAGFDFFIPKRSDIGDEALGHFIKRRLGSEVLHNITEPLLSGIYAGNTNYLSLNATFPQFKQLEQKHGSLIKGMLSGQKVHRTQTPQLPEIAQRSMFLTYRRGLSTLVERLKEAIQPTRLIMGQGVNSIQEHQNRYRVFLENGEEMDADGVILALPAIHVSNLIPEFSLNNTLKDIPYVSVANIVLAFNRDDIQYPLTGSGFVVPRKEGRFITACTWSSSKWSHTAPEGKVLLRTYVGHAGSQGWTSLTDEELVVGVRNDLEAIMGIQASPDFTVVTRHNQAMPQYLVGHVERITEVKEQLSRQKPGIYLCGAGYEGVGIPDCIEQGKKAADQMYSYLQTQ</sequence>
<comment type="catalytic activity">
    <reaction evidence="1">
        <text>coproporphyrinogen III + 3 O2 = coproporphyrin III + 3 H2O2</text>
        <dbReference type="Rhea" id="RHEA:43436"/>
        <dbReference type="ChEBI" id="CHEBI:15379"/>
        <dbReference type="ChEBI" id="CHEBI:16240"/>
        <dbReference type="ChEBI" id="CHEBI:57309"/>
        <dbReference type="ChEBI" id="CHEBI:131725"/>
        <dbReference type="EC" id="1.3.3.15"/>
    </reaction>
    <physiologicalReaction direction="left-to-right" evidence="1">
        <dbReference type="Rhea" id="RHEA:43437"/>
    </physiologicalReaction>
</comment>
<dbReference type="RefSeq" id="WP_343797671.1">
    <property type="nucleotide sequence ID" value="NZ_BAAADJ010000014.1"/>
</dbReference>
<dbReference type="SUPFAM" id="SSF54373">
    <property type="entry name" value="FAD-linked reductases, C-terminal domain"/>
    <property type="match status" value="1"/>
</dbReference>
<dbReference type="InterPro" id="IPR050464">
    <property type="entry name" value="Zeta_carotene_desat/Oxidored"/>
</dbReference>
<accession>A0ABN0W4G3</accession>
<dbReference type="PANTHER" id="PTHR42923:SF3">
    <property type="entry name" value="PROTOPORPHYRINOGEN OXIDASE"/>
    <property type="match status" value="1"/>
</dbReference>
<organism evidence="13 14">
    <name type="scientific">Bacillus carboniphilus</name>
    <dbReference type="NCBI Taxonomy" id="86663"/>
    <lineage>
        <taxon>Bacteria</taxon>
        <taxon>Bacillati</taxon>
        <taxon>Bacillota</taxon>
        <taxon>Bacilli</taxon>
        <taxon>Bacillales</taxon>
        <taxon>Bacillaceae</taxon>
        <taxon>Bacillus</taxon>
    </lineage>
</organism>
<evidence type="ECO:0000256" key="10">
    <source>
        <dbReference type="ARBA" id="ARBA00023133"/>
    </source>
</evidence>
<comment type="subcellular location">
    <subcellularLocation>
        <location evidence="11">Cytoplasm</location>
    </subcellularLocation>
</comment>
<evidence type="ECO:0000256" key="11">
    <source>
        <dbReference type="RuleBase" id="RU364052"/>
    </source>
</evidence>
<evidence type="ECO:0000256" key="2">
    <source>
        <dbReference type="ARBA" id="ARBA00001974"/>
    </source>
</evidence>
<evidence type="ECO:0000313" key="14">
    <source>
        <dbReference type="Proteomes" id="UP001500782"/>
    </source>
</evidence>
<keyword evidence="14" id="KW-1185">Reference proteome</keyword>
<evidence type="ECO:0000256" key="4">
    <source>
        <dbReference type="ARBA" id="ARBA00008310"/>
    </source>
</evidence>
<evidence type="ECO:0000256" key="5">
    <source>
        <dbReference type="ARBA" id="ARBA00012402"/>
    </source>
</evidence>
<evidence type="ECO:0000256" key="6">
    <source>
        <dbReference type="ARBA" id="ARBA00019046"/>
    </source>
</evidence>
<protein>
    <recommendedName>
        <fullName evidence="6 11">Coproporphyrinogen III oxidase</fullName>
        <ecNumber evidence="5 11">1.3.3.15</ecNumber>
    </recommendedName>
</protein>
<keyword evidence="9 11" id="KW-0560">Oxidoreductase</keyword>
<gene>
    <name evidence="13" type="primary">hemY</name>
    <name evidence="13" type="ORF">GCM10008967_14240</name>
</gene>
<proteinExistence type="inferred from homology"/>
<evidence type="ECO:0000259" key="12">
    <source>
        <dbReference type="Pfam" id="PF01593"/>
    </source>
</evidence>
<evidence type="ECO:0000313" key="13">
    <source>
        <dbReference type="EMBL" id="GAA0324792.1"/>
    </source>
</evidence>
<comment type="pathway">
    <text evidence="3 11">Porphyrin-containing compound metabolism; protoheme biosynthesis.</text>
</comment>
<dbReference type="EMBL" id="BAAADJ010000014">
    <property type="protein sequence ID" value="GAA0324792.1"/>
    <property type="molecule type" value="Genomic_DNA"/>
</dbReference>
<dbReference type="PANTHER" id="PTHR42923">
    <property type="entry name" value="PROTOPORPHYRINOGEN OXIDASE"/>
    <property type="match status" value="1"/>
</dbReference>
<dbReference type="NCBIfam" id="NF008845">
    <property type="entry name" value="PRK11883.1-5"/>
    <property type="match status" value="1"/>
</dbReference>
<dbReference type="EC" id="1.3.3.15" evidence="5 11"/>
<evidence type="ECO:0000256" key="7">
    <source>
        <dbReference type="ARBA" id="ARBA00022630"/>
    </source>
</evidence>
<keyword evidence="7 11" id="KW-0285">Flavoprotein</keyword>
<dbReference type="Gene3D" id="1.10.3110.10">
    <property type="entry name" value="protoporphyrinogen ix oxidase, domain 3"/>
    <property type="match status" value="1"/>
</dbReference>
<dbReference type="InterPro" id="IPR004572">
    <property type="entry name" value="Protoporphyrinogen_oxidase"/>
</dbReference>
<dbReference type="Proteomes" id="UP001500782">
    <property type="component" value="Unassembled WGS sequence"/>
</dbReference>
<feature type="domain" description="Amine oxidase" evidence="12">
    <location>
        <begin position="15"/>
        <end position="467"/>
    </location>
</feature>
<keyword evidence="8 11" id="KW-0274">FAD</keyword>
<dbReference type="InterPro" id="IPR036188">
    <property type="entry name" value="FAD/NAD-bd_sf"/>
</dbReference>
<evidence type="ECO:0000256" key="8">
    <source>
        <dbReference type="ARBA" id="ARBA00022827"/>
    </source>
</evidence>
<dbReference type="Gene3D" id="3.90.660.20">
    <property type="entry name" value="Protoporphyrinogen oxidase, mitochondrial, domain 2"/>
    <property type="match status" value="1"/>
</dbReference>
<name>A0ABN0W4G3_9BACI</name>
<dbReference type="Pfam" id="PF01593">
    <property type="entry name" value="Amino_oxidase"/>
    <property type="match status" value="1"/>
</dbReference>
<dbReference type="NCBIfam" id="TIGR00562">
    <property type="entry name" value="proto_IX_ox"/>
    <property type="match status" value="1"/>
</dbReference>
<keyword evidence="11" id="KW-0963">Cytoplasm</keyword>
<reference evidence="13 14" key="1">
    <citation type="journal article" date="2019" name="Int. J. Syst. Evol. Microbiol.">
        <title>The Global Catalogue of Microorganisms (GCM) 10K type strain sequencing project: providing services to taxonomists for standard genome sequencing and annotation.</title>
        <authorList>
            <consortium name="The Broad Institute Genomics Platform"/>
            <consortium name="The Broad Institute Genome Sequencing Center for Infectious Disease"/>
            <person name="Wu L."/>
            <person name="Ma J."/>
        </authorList>
    </citation>
    <scope>NUCLEOTIDE SEQUENCE [LARGE SCALE GENOMIC DNA]</scope>
    <source>
        <strain evidence="13 14">JCM 9731</strain>
    </source>
</reference>
<comment type="cofactor">
    <cofactor evidence="2 11">
        <name>FAD</name>
        <dbReference type="ChEBI" id="CHEBI:57692"/>
    </cofactor>
</comment>
<evidence type="ECO:0000256" key="3">
    <source>
        <dbReference type="ARBA" id="ARBA00004744"/>
    </source>
</evidence>
<keyword evidence="10 11" id="KW-0350">Heme biosynthesis</keyword>
<dbReference type="SUPFAM" id="SSF51905">
    <property type="entry name" value="FAD/NAD(P)-binding domain"/>
    <property type="match status" value="1"/>
</dbReference>